<proteinExistence type="predicted"/>
<protein>
    <submittedName>
        <fullName evidence="1">Uncharacterized protein</fullName>
    </submittedName>
</protein>
<organism evidence="1">
    <name type="scientific">marine sediment metagenome</name>
    <dbReference type="NCBI Taxonomy" id="412755"/>
    <lineage>
        <taxon>unclassified sequences</taxon>
        <taxon>metagenomes</taxon>
        <taxon>ecological metagenomes</taxon>
    </lineage>
</organism>
<evidence type="ECO:0000313" key="1">
    <source>
        <dbReference type="EMBL" id="KKM83979.1"/>
    </source>
</evidence>
<comment type="caution">
    <text evidence="1">The sequence shown here is derived from an EMBL/GenBank/DDBJ whole genome shotgun (WGS) entry which is preliminary data.</text>
</comment>
<sequence>MSKNKRIKVIGKWAADRGYDAWDIFIGKMKWCRLMAVTSKPIECMLQNNPTANIDWYTVRAVKLT</sequence>
<reference evidence="1" key="1">
    <citation type="journal article" date="2015" name="Nature">
        <title>Complex archaea that bridge the gap between prokaryotes and eukaryotes.</title>
        <authorList>
            <person name="Spang A."/>
            <person name="Saw J.H."/>
            <person name="Jorgensen S.L."/>
            <person name="Zaremba-Niedzwiedzka K."/>
            <person name="Martijn J."/>
            <person name="Lind A.E."/>
            <person name="van Eijk R."/>
            <person name="Schleper C."/>
            <person name="Guy L."/>
            <person name="Ettema T.J."/>
        </authorList>
    </citation>
    <scope>NUCLEOTIDE SEQUENCE</scope>
</reference>
<name>A0A0F9KP82_9ZZZZ</name>
<gene>
    <name evidence="1" type="ORF">LCGC14_1303830</name>
</gene>
<dbReference type="EMBL" id="LAZR01007633">
    <property type="protein sequence ID" value="KKM83979.1"/>
    <property type="molecule type" value="Genomic_DNA"/>
</dbReference>
<dbReference type="AlphaFoldDB" id="A0A0F9KP82"/>
<accession>A0A0F9KP82</accession>